<dbReference type="InterPro" id="IPR039425">
    <property type="entry name" value="RNA_pol_sigma-70-like"/>
</dbReference>
<dbReference type="InterPro" id="IPR014327">
    <property type="entry name" value="RNA_pol_sigma70_bacteroid"/>
</dbReference>
<dbReference type="Pfam" id="PF04542">
    <property type="entry name" value="Sigma70_r2"/>
    <property type="match status" value="1"/>
</dbReference>
<dbReference type="NCBIfam" id="TIGR02985">
    <property type="entry name" value="Sig70_bacteroi1"/>
    <property type="match status" value="1"/>
</dbReference>
<dbReference type="GO" id="GO:0003677">
    <property type="term" value="F:DNA binding"/>
    <property type="evidence" value="ECO:0007669"/>
    <property type="project" value="InterPro"/>
</dbReference>
<dbReference type="InterPro" id="IPR013325">
    <property type="entry name" value="RNA_pol_sigma_r2"/>
</dbReference>
<protein>
    <submittedName>
        <fullName evidence="7">RNA polymerase sigma-70 factor</fullName>
    </submittedName>
</protein>
<dbReference type="PANTHER" id="PTHR43133:SF46">
    <property type="entry name" value="RNA POLYMERASE SIGMA-70 FACTOR ECF SUBFAMILY"/>
    <property type="match status" value="1"/>
</dbReference>
<evidence type="ECO:0000313" key="8">
    <source>
        <dbReference type="Proteomes" id="UP000663929"/>
    </source>
</evidence>
<reference evidence="7" key="1">
    <citation type="submission" date="2021-03" db="EMBL/GenBank/DDBJ databases">
        <title>Acanthopleuribacteraceae sp. M133.</title>
        <authorList>
            <person name="Wang G."/>
        </authorList>
    </citation>
    <scope>NUCLEOTIDE SEQUENCE</scope>
    <source>
        <strain evidence="7">M133</strain>
    </source>
</reference>
<keyword evidence="8" id="KW-1185">Reference proteome</keyword>
<dbReference type="InterPro" id="IPR013249">
    <property type="entry name" value="RNA_pol_sigma70_r4_t2"/>
</dbReference>
<dbReference type="Gene3D" id="1.10.10.10">
    <property type="entry name" value="Winged helix-like DNA-binding domain superfamily/Winged helix DNA-binding domain"/>
    <property type="match status" value="1"/>
</dbReference>
<proteinExistence type="inferred from homology"/>
<dbReference type="AlphaFoldDB" id="A0A8A4TDE4"/>
<dbReference type="SUPFAM" id="SSF88946">
    <property type="entry name" value="Sigma2 domain of RNA polymerase sigma factors"/>
    <property type="match status" value="1"/>
</dbReference>
<dbReference type="InterPro" id="IPR036388">
    <property type="entry name" value="WH-like_DNA-bd_sf"/>
</dbReference>
<comment type="similarity">
    <text evidence="1">Belongs to the sigma-70 factor family. ECF subfamily.</text>
</comment>
<dbReference type="InterPro" id="IPR014284">
    <property type="entry name" value="RNA_pol_sigma-70_dom"/>
</dbReference>
<keyword evidence="4" id="KW-0804">Transcription</keyword>
<organism evidence="7 8">
    <name type="scientific">Sulfidibacter corallicola</name>
    <dbReference type="NCBI Taxonomy" id="2818388"/>
    <lineage>
        <taxon>Bacteria</taxon>
        <taxon>Pseudomonadati</taxon>
        <taxon>Acidobacteriota</taxon>
        <taxon>Holophagae</taxon>
        <taxon>Acanthopleuribacterales</taxon>
        <taxon>Acanthopleuribacteraceae</taxon>
        <taxon>Sulfidibacter</taxon>
    </lineage>
</organism>
<feature type="domain" description="RNA polymerase sigma factor 70 region 4 type 2" evidence="6">
    <location>
        <begin position="130"/>
        <end position="172"/>
    </location>
</feature>
<dbReference type="GO" id="GO:0006352">
    <property type="term" value="P:DNA-templated transcription initiation"/>
    <property type="evidence" value="ECO:0007669"/>
    <property type="project" value="InterPro"/>
</dbReference>
<evidence type="ECO:0000256" key="1">
    <source>
        <dbReference type="ARBA" id="ARBA00010641"/>
    </source>
</evidence>
<dbReference type="SUPFAM" id="SSF88659">
    <property type="entry name" value="Sigma3 and sigma4 domains of RNA polymerase sigma factors"/>
    <property type="match status" value="1"/>
</dbReference>
<name>A0A8A4TDE4_SULCO</name>
<evidence type="ECO:0000256" key="3">
    <source>
        <dbReference type="ARBA" id="ARBA00023082"/>
    </source>
</evidence>
<dbReference type="NCBIfam" id="TIGR02937">
    <property type="entry name" value="sigma70-ECF"/>
    <property type="match status" value="1"/>
</dbReference>
<sequence>MVNSSESELLARVKQADDEAFRVLFEKYHAMLFRNVFYKLRDERLAQDIAQEAFLKFWVYRDRIKPHLPFFPYVEKMARNLILDHYKRENVRAKHRDHVQRLVDIPPEQPDEEVRLLQLEEKIRHVVVKYLPEKCRAIFLLSRVEGLSNPQIAEMLGISRKTVENQLYNALKVLRKKCSEHLG</sequence>
<dbReference type="CDD" id="cd06171">
    <property type="entry name" value="Sigma70_r4"/>
    <property type="match status" value="1"/>
</dbReference>
<dbReference type="InterPro" id="IPR013324">
    <property type="entry name" value="RNA_pol_sigma_r3/r4-like"/>
</dbReference>
<keyword evidence="3" id="KW-0731">Sigma factor</keyword>
<dbReference type="InterPro" id="IPR007627">
    <property type="entry name" value="RNA_pol_sigma70_r2"/>
</dbReference>
<evidence type="ECO:0000256" key="4">
    <source>
        <dbReference type="ARBA" id="ARBA00023163"/>
    </source>
</evidence>
<evidence type="ECO:0000259" key="6">
    <source>
        <dbReference type="Pfam" id="PF08281"/>
    </source>
</evidence>
<evidence type="ECO:0000313" key="7">
    <source>
        <dbReference type="EMBL" id="QTD47946.1"/>
    </source>
</evidence>
<feature type="domain" description="RNA polymerase sigma-70 region 2" evidence="5">
    <location>
        <begin position="24"/>
        <end position="90"/>
    </location>
</feature>
<dbReference type="EMBL" id="CP071793">
    <property type="protein sequence ID" value="QTD47946.1"/>
    <property type="molecule type" value="Genomic_DNA"/>
</dbReference>
<evidence type="ECO:0000259" key="5">
    <source>
        <dbReference type="Pfam" id="PF04542"/>
    </source>
</evidence>
<dbReference type="KEGG" id="scor:J3U87_20360"/>
<gene>
    <name evidence="7" type="ORF">J3U87_20360</name>
</gene>
<dbReference type="PANTHER" id="PTHR43133">
    <property type="entry name" value="RNA POLYMERASE ECF-TYPE SIGMA FACTO"/>
    <property type="match status" value="1"/>
</dbReference>
<dbReference type="Proteomes" id="UP000663929">
    <property type="component" value="Chromosome"/>
</dbReference>
<keyword evidence="2" id="KW-0805">Transcription regulation</keyword>
<dbReference type="Pfam" id="PF08281">
    <property type="entry name" value="Sigma70_r4_2"/>
    <property type="match status" value="1"/>
</dbReference>
<dbReference type="Gene3D" id="1.10.1740.10">
    <property type="match status" value="1"/>
</dbReference>
<dbReference type="GO" id="GO:0016987">
    <property type="term" value="F:sigma factor activity"/>
    <property type="evidence" value="ECO:0007669"/>
    <property type="project" value="UniProtKB-KW"/>
</dbReference>
<accession>A0A8A4TDE4</accession>
<evidence type="ECO:0000256" key="2">
    <source>
        <dbReference type="ARBA" id="ARBA00023015"/>
    </source>
</evidence>